<comment type="subcellular location">
    <subcellularLocation>
        <location evidence="1">Chromosome</location>
    </subcellularLocation>
</comment>
<evidence type="ECO:0000313" key="4">
    <source>
        <dbReference type="Proteomes" id="UP000272400"/>
    </source>
</evidence>
<dbReference type="GO" id="GO:0005694">
    <property type="term" value="C:chromosome"/>
    <property type="evidence" value="ECO:0007669"/>
    <property type="project" value="UniProtKB-SubCell"/>
</dbReference>
<dbReference type="Proteomes" id="UP000272400">
    <property type="component" value="Unassembled WGS sequence"/>
</dbReference>
<proteinExistence type="predicted"/>
<comment type="caution">
    <text evidence="3">The sequence shown here is derived from an EMBL/GenBank/DDBJ whole genome shotgun (WGS) entry which is preliminary data.</text>
</comment>
<dbReference type="PANTHER" id="PTHR13386">
    <property type="entry name" value="HISTONE PARYLATION FACTOR 1"/>
    <property type="match status" value="1"/>
</dbReference>
<organism evidence="3 4">
    <name type="scientific">Actinocorallia herbida</name>
    <dbReference type="NCBI Taxonomy" id="58109"/>
    <lineage>
        <taxon>Bacteria</taxon>
        <taxon>Bacillati</taxon>
        <taxon>Actinomycetota</taxon>
        <taxon>Actinomycetes</taxon>
        <taxon>Streptosporangiales</taxon>
        <taxon>Thermomonosporaceae</taxon>
        <taxon>Actinocorallia</taxon>
    </lineage>
</organism>
<dbReference type="Pfam" id="PF10228">
    <property type="entry name" value="HPF1"/>
    <property type="match status" value="1"/>
</dbReference>
<dbReference type="InterPro" id="IPR019361">
    <property type="entry name" value="HPF1"/>
</dbReference>
<keyword evidence="4" id="KW-1185">Reference proteome</keyword>
<protein>
    <submittedName>
        <fullName evidence="3">Uncharacterized protein DUF2228</fullName>
    </submittedName>
</protein>
<sequence>MSDDRRRQAALATAWERFPAVAERVGRVYGLRVPRHLGVFWAFWRSADDAERAALDALGLSLIGVTDYFGDRGPRLVGRDGLDERLHGRFRQDPAEFVTVLAGHSDGLHYGLWYDDPAELPSFVVHNHARDSAETWSDGRPTLLAELRDLVHRASLDYGADSEDAPLVRPLLAALDWFAPAERDALQADGAPRRASALRSFSAVSVFPALPPDSGDPLLAESAARLKGFQTGAPEAAEWIARAERELASGAPALALAVGSELHWLDHDAYRAESRALLTAAYRSLGRDAHADLIDLHSAHRDLRSVDVLVLPAP</sequence>
<dbReference type="PANTHER" id="PTHR13386:SF1">
    <property type="entry name" value="HISTONE PARYLATION FACTOR 1"/>
    <property type="match status" value="1"/>
</dbReference>
<evidence type="ECO:0000313" key="3">
    <source>
        <dbReference type="EMBL" id="ROO85746.1"/>
    </source>
</evidence>
<dbReference type="GO" id="GO:0042393">
    <property type="term" value="F:histone binding"/>
    <property type="evidence" value="ECO:0007669"/>
    <property type="project" value="InterPro"/>
</dbReference>
<gene>
    <name evidence="3" type="ORF">EDD29_3295</name>
</gene>
<accession>A0A3N1CWV0</accession>
<dbReference type="OrthoDB" id="5493242at2"/>
<dbReference type="AlphaFoldDB" id="A0A3N1CWV0"/>
<dbReference type="RefSeq" id="WP_123665214.1">
    <property type="nucleotide sequence ID" value="NZ_RJKE01000001.1"/>
</dbReference>
<evidence type="ECO:0000256" key="2">
    <source>
        <dbReference type="ARBA" id="ARBA00022454"/>
    </source>
</evidence>
<dbReference type="GO" id="GO:0006974">
    <property type="term" value="P:DNA damage response"/>
    <property type="evidence" value="ECO:0007669"/>
    <property type="project" value="InterPro"/>
</dbReference>
<dbReference type="EMBL" id="RJKE01000001">
    <property type="protein sequence ID" value="ROO85746.1"/>
    <property type="molecule type" value="Genomic_DNA"/>
</dbReference>
<dbReference type="GO" id="GO:0072572">
    <property type="term" value="F:poly-ADP-D-ribose binding"/>
    <property type="evidence" value="ECO:0007669"/>
    <property type="project" value="TreeGrafter"/>
</dbReference>
<evidence type="ECO:0000256" key="1">
    <source>
        <dbReference type="ARBA" id="ARBA00004286"/>
    </source>
</evidence>
<keyword evidence="2" id="KW-0158">Chromosome</keyword>
<reference evidence="3 4" key="1">
    <citation type="submission" date="2018-11" db="EMBL/GenBank/DDBJ databases">
        <title>Sequencing the genomes of 1000 actinobacteria strains.</title>
        <authorList>
            <person name="Klenk H.-P."/>
        </authorList>
    </citation>
    <scope>NUCLEOTIDE SEQUENCE [LARGE SCALE GENOMIC DNA]</scope>
    <source>
        <strain evidence="3 4">DSM 44254</strain>
    </source>
</reference>
<name>A0A3N1CWV0_9ACTN</name>